<dbReference type="EMBL" id="SNRY01000187">
    <property type="protein sequence ID" value="KAA6345071.1"/>
    <property type="molecule type" value="Genomic_DNA"/>
</dbReference>
<dbReference type="InterPro" id="IPR024361">
    <property type="entry name" value="BACON"/>
</dbReference>
<organism evidence="2">
    <name type="scientific">termite gut metagenome</name>
    <dbReference type="NCBI Taxonomy" id="433724"/>
    <lineage>
        <taxon>unclassified sequences</taxon>
        <taxon>metagenomes</taxon>
        <taxon>organismal metagenomes</taxon>
    </lineage>
</organism>
<protein>
    <recommendedName>
        <fullName evidence="1">BACON domain-containing protein</fullName>
    </recommendedName>
</protein>
<proteinExistence type="predicted"/>
<name>A0A5J4SIB9_9ZZZZ</name>
<feature type="domain" description="BACON" evidence="1">
    <location>
        <begin position="535"/>
        <end position="590"/>
    </location>
</feature>
<gene>
    <name evidence="2" type="ORF">EZS27_007337</name>
</gene>
<dbReference type="Pfam" id="PF13004">
    <property type="entry name" value="BACON"/>
    <property type="match status" value="7"/>
</dbReference>
<dbReference type="InterPro" id="IPR013783">
    <property type="entry name" value="Ig-like_fold"/>
</dbReference>
<reference evidence="2" key="1">
    <citation type="submission" date="2019-03" db="EMBL/GenBank/DDBJ databases">
        <title>Single cell metagenomics reveals metabolic interactions within the superorganism composed of flagellate Streblomastix strix and complex community of Bacteroidetes bacteria on its surface.</title>
        <authorList>
            <person name="Treitli S.C."/>
            <person name="Kolisko M."/>
            <person name="Husnik F."/>
            <person name="Keeling P."/>
            <person name="Hampl V."/>
        </authorList>
    </citation>
    <scope>NUCLEOTIDE SEQUENCE</scope>
    <source>
        <strain evidence="2">STM</strain>
    </source>
</reference>
<feature type="domain" description="BACON" evidence="1">
    <location>
        <begin position="67"/>
        <end position="117"/>
    </location>
</feature>
<evidence type="ECO:0000259" key="1">
    <source>
        <dbReference type="Pfam" id="PF13004"/>
    </source>
</evidence>
<feature type="domain" description="BACON" evidence="1">
    <location>
        <begin position="251"/>
        <end position="305"/>
    </location>
</feature>
<dbReference type="AlphaFoldDB" id="A0A5J4SIB9"/>
<feature type="domain" description="BACON" evidence="1">
    <location>
        <begin position="164"/>
        <end position="212"/>
    </location>
</feature>
<evidence type="ECO:0000313" key="2">
    <source>
        <dbReference type="EMBL" id="KAA6345071.1"/>
    </source>
</evidence>
<comment type="caution">
    <text evidence="2">The sequence shown here is derived from an EMBL/GenBank/DDBJ whole genome shotgun (WGS) entry which is preliminary data.</text>
</comment>
<dbReference type="Gene3D" id="2.60.40.10">
    <property type="entry name" value="Immunoglobulins"/>
    <property type="match status" value="3"/>
</dbReference>
<feature type="domain" description="BACON" evidence="1">
    <location>
        <begin position="730"/>
        <end position="782"/>
    </location>
</feature>
<sequence>MKKHVFFWKVLVGVLPFLFLGAACDSTSDDPAPYLRISKGNEAIALSAEGSSQTIGIETNTTEWVVTVSAEGKDWCTVKKEGENLVISVVKNEGVSDRSAKVTVSVQNIVVTITVTQSGTTPFLQIDEKDRVLQPFEISGGTAEVNILTNIPLGELVVALSDATATWCEPKIENGKLTIYVGENIREESRTVDVIITSNRIPAEQQKITVTQFGKGYTLQIAEDSRTLHFEVTGGIKIVKVTTNIPAADWSFASVTADWYDIVKGDNQLTITVKPNSGWDERTAEITLKSDKLPEVQPKIVVTQAAVIPVLEIEGALLRNVSYTGNNEIVVATTNIPVEDLTIQYNPNSEWYHFLPISDGKLAFGVDAISTDEEIMRTVAITITSPKHLSNAAPLVITFTQRGIPGLQVDVAEKDIAAGGETFPVNVTAKNIPAGEWIFTSNNEDTWYHITKSDNQLNIQVDENTSMVKRTVVLTLSSSDLPTGTGPTITVSQAGAPALLKIDGEEVTRSLAYAAGSEIVATTNIPLEDLNISYNNESTSSWCSAAIVEGKLKINVTPNTAVGAEQRSVEIKITSDHLPDTTLTINLTQAIPTLGIALDAATQEFDAAGDSKEVAINTNIPNENWTFSPSVEGNWYHVAKGDKQLTIQVDANTSLEARTVVLTLSSSDFSGVSPTITINQAGGTDPTPTPVLELAGSNTREFEAAGGSEIVATTNIPFEYLNISYVYDQASSGWCSAEIVEGELKINVTPNDDAGAAPRSVEITITSDRLPGTTRTITVTQAIPSVQPPIVQWTVAKLGNTLPSDAVSALYKLVGGKIEIKGLGKFESAKQSFTFAYREVTDDFVITARLDSYDYNANASSGVIGLLFTTPDFSTVANTAKPSLVYGGVGIASAKDNPITYIAQHRLQADGTRSSSGLTAPKTGAGEGGVYFKLKKQNGKYEASYSLNGNIEGNYGDPKVTTFAGLPAKLYVGLVVSSGDGSKLATALFSDIRVDGVLQSFENVVE</sequence>
<dbReference type="PROSITE" id="PS51257">
    <property type="entry name" value="PROKAR_LIPOPROTEIN"/>
    <property type="match status" value="1"/>
</dbReference>
<dbReference type="CDD" id="cd14948">
    <property type="entry name" value="BACON"/>
    <property type="match status" value="4"/>
</dbReference>
<accession>A0A5J4SIB9</accession>
<feature type="domain" description="BACON" evidence="1">
    <location>
        <begin position="440"/>
        <end position="494"/>
    </location>
</feature>
<feature type="domain" description="BACON" evidence="1">
    <location>
        <begin position="632"/>
        <end position="681"/>
    </location>
</feature>